<evidence type="ECO:0000256" key="3">
    <source>
        <dbReference type="ARBA" id="ARBA00022692"/>
    </source>
</evidence>
<keyword evidence="4 6" id="KW-1133">Transmembrane helix</keyword>
<dbReference type="EMBL" id="CP023004">
    <property type="protein sequence ID" value="AWI09313.1"/>
    <property type="molecule type" value="Genomic_DNA"/>
</dbReference>
<keyword evidence="5 6" id="KW-0472">Membrane</keyword>
<reference evidence="8 9" key="1">
    <citation type="journal article" date="2018" name="Syst. Appl. Microbiol.">
        <title>Ereboglobus luteus gen. nov. sp. nov. from cockroach guts, and new insights into the oxygen relationship of the genera Opitutus and Didymococcus (Verrucomicrobia: Opitutaceae).</title>
        <authorList>
            <person name="Tegtmeier D."/>
            <person name="Belitz A."/>
            <person name="Radek R."/>
            <person name="Heimerl T."/>
            <person name="Brune A."/>
        </authorList>
    </citation>
    <scope>NUCLEOTIDE SEQUENCE [LARGE SCALE GENOMIC DNA]</scope>
    <source>
        <strain evidence="8 9">Ho45</strain>
    </source>
</reference>
<feature type="transmembrane region" description="Helical" evidence="6">
    <location>
        <begin position="268"/>
        <end position="290"/>
    </location>
</feature>
<dbReference type="GO" id="GO:0005886">
    <property type="term" value="C:plasma membrane"/>
    <property type="evidence" value="ECO:0007669"/>
    <property type="project" value="UniProtKB-SubCell"/>
</dbReference>
<dbReference type="Pfam" id="PF12698">
    <property type="entry name" value="ABC2_membrane_3"/>
    <property type="match status" value="2"/>
</dbReference>
<dbReference type="AlphaFoldDB" id="A0A2U8E362"/>
<evidence type="ECO:0000256" key="2">
    <source>
        <dbReference type="ARBA" id="ARBA00022475"/>
    </source>
</evidence>
<evidence type="ECO:0000256" key="5">
    <source>
        <dbReference type="ARBA" id="ARBA00023136"/>
    </source>
</evidence>
<dbReference type="GO" id="GO:0140359">
    <property type="term" value="F:ABC-type transporter activity"/>
    <property type="evidence" value="ECO:0007669"/>
    <property type="project" value="InterPro"/>
</dbReference>
<protein>
    <recommendedName>
        <fullName evidence="7">ABC-2 type transporter transmembrane domain-containing protein</fullName>
    </recommendedName>
</protein>
<feature type="transmembrane region" description="Helical" evidence="6">
    <location>
        <begin position="674"/>
        <end position="692"/>
    </location>
</feature>
<name>A0A2U8E362_9BACT</name>
<evidence type="ECO:0000313" key="9">
    <source>
        <dbReference type="Proteomes" id="UP000244896"/>
    </source>
</evidence>
<feature type="transmembrane region" description="Helical" evidence="6">
    <location>
        <begin position="397"/>
        <end position="416"/>
    </location>
</feature>
<dbReference type="InterPro" id="IPR051449">
    <property type="entry name" value="ABC-2_transporter_component"/>
</dbReference>
<feature type="transmembrane region" description="Helical" evidence="6">
    <location>
        <begin position="329"/>
        <end position="350"/>
    </location>
</feature>
<proteinExistence type="predicted"/>
<keyword evidence="3 6" id="KW-0812">Transmembrane</keyword>
<dbReference type="InterPro" id="IPR013525">
    <property type="entry name" value="ABC2_TM"/>
</dbReference>
<feature type="transmembrane region" description="Helical" evidence="6">
    <location>
        <begin position="239"/>
        <end position="261"/>
    </location>
</feature>
<dbReference type="Gene3D" id="3.40.1710.10">
    <property type="entry name" value="abc type-2 transporter like domain"/>
    <property type="match status" value="2"/>
</dbReference>
<dbReference type="KEGG" id="elut:CKA38_08720"/>
<evidence type="ECO:0000313" key="8">
    <source>
        <dbReference type="EMBL" id="AWI09313.1"/>
    </source>
</evidence>
<feature type="transmembrane region" description="Helical" evidence="6">
    <location>
        <begin position="564"/>
        <end position="588"/>
    </location>
</feature>
<evidence type="ECO:0000259" key="7">
    <source>
        <dbReference type="Pfam" id="PF12698"/>
    </source>
</evidence>
<feature type="transmembrane region" description="Helical" evidence="6">
    <location>
        <begin position="608"/>
        <end position="626"/>
    </location>
</feature>
<feature type="transmembrane region" description="Helical" evidence="6">
    <location>
        <begin position="646"/>
        <end position="667"/>
    </location>
</feature>
<evidence type="ECO:0000256" key="6">
    <source>
        <dbReference type="SAM" id="Phobius"/>
    </source>
</evidence>
<dbReference type="PANTHER" id="PTHR30294">
    <property type="entry name" value="MEMBRANE COMPONENT OF ABC TRANSPORTER YHHJ-RELATED"/>
    <property type="match status" value="1"/>
</dbReference>
<keyword evidence="2" id="KW-1003">Cell membrane</keyword>
<evidence type="ECO:0000256" key="4">
    <source>
        <dbReference type="ARBA" id="ARBA00022989"/>
    </source>
</evidence>
<feature type="transmembrane region" description="Helical" evidence="6">
    <location>
        <begin position="203"/>
        <end position="227"/>
    </location>
</feature>
<organism evidence="8 9">
    <name type="scientific">Ereboglobus luteus</name>
    <dbReference type="NCBI Taxonomy" id="1796921"/>
    <lineage>
        <taxon>Bacteria</taxon>
        <taxon>Pseudomonadati</taxon>
        <taxon>Verrucomicrobiota</taxon>
        <taxon>Opitutia</taxon>
        <taxon>Opitutales</taxon>
        <taxon>Opitutaceae</taxon>
        <taxon>Ereboglobus</taxon>
    </lineage>
</organism>
<accession>A0A2U8E362</accession>
<dbReference type="Proteomes" id="UP000244896">
    <property type="component" value="Chromosome"/>
</dbReference>
<gene>
    <name evidence="8" type="ORF">CKA38_08720</name>
</gene>
<feature type="transmembrane region" description="Helical" evidence="6">
    <location>
        <begin position="734"/>
        <end position="752"/>
    </location>
</feature>
<keyword evidence="9" id="KW-1185">Reference proteome</keyword>
<feature type="domain" description="ABC-2 type transporter transmembrane" evidence="7">
    <location>
        <begin position="403"/>
        <end position="749"/>
    </location>
</feature>
<comment type="subcellular location">
    <subcellularLocation>
        <location evidence="1">Cell membrane</location>
        <topology evidence="1">Multi-pass membrane protein</topology>
    </subcellularLocation>
</comment>
<sequence>MPVVAIVWFGLVFSESSPRQLPVLVADADQSAMSRQLVRLLQASPVAGVVRVSDNFEDIREAVRKREAYAAVFIPAGAERDVARGEQAHIYSYYNTLYYSSANLIQRDLASAVSQLNTNLSAARAGGVTNRAVDGAQAFGAPLSVQVAFLYNAANSYEWALGGSLIPVILLVIMGNALMVSLVGDLGPERRAAWVADAGGSMVFAIVCKVIFYALVFTVIGTLGVLWMRWRGWPVNGSMGVIVAAQMLLFLGNGAVCVLIAGVARKNLLFALSAINFYTGGGISFGDILFPVNTSPWYTRLISEIMPYTTYMQVQTQQMQMGSPPGDSLWFLCKLGLFAMIVLLAGLLALRVSLAFGDRKRARDDADLPSADNKNNIVRGGFFRGARIVAQAIKAEFSVAVLLFVATVLYTFYYPAAYVEQVSSRLPVAVVDLDNSAQSRKLLRKVMALKAAEVAARPASFEDARRLVERREVDGILLIDENFGRDALSGRTGRLSIYGNNAFIVRCSVLLNALGEAAQDAALDIAEPQLLQAGIGADAAAARMLPARIVPRPLFNTREGYGSFAVPAVAQLVVHQATIFGILMIFGWRRQRSEEAGLRVPAMHWREFFGMFGALFLIALMNAMWVNGHCLWLHDYPRAANVGGMLVYMVAYASAIVAVAFFAGGFVDRTERALQFFTFTSMPIFFALGVSWPPEAMPASVRAVCQLVPAMPGVAAFTKLGQMGATLPEARGEILHLMIIAVVCTALAWMRLGREGSGAKSREG</sequence>
<feature type="domain" description="ABC-2 type transporter transmembrane" evidence="7">
    <location>
        <begin position="1"/>
        <end position="347"/>
    </location>
</feature>
<evidence type="ECO:0000256" key="1">
    <source>
        <dbReference type="ARBA" id="ARBA00004651"/>
    </source>
</evidence>
<dbReference type="PANTHER" id="PTHR30294:SF46">
    <property type="entry name" value="ABC TRANSPORTER PERMEASE"/>
    <property type="match status" value="1"/>
</dbReference>
<feature type="transmembrane region" description="Helical" evidence="6">
    <location>
        <begin position="159"/>
        <end position="183"/>
    </location>
</feature>